<feature type="compositionally biased region" description="Basic and acidic residues" evidence="1">
    <location>
        <begin position="208"/>
        <end position="220"/>
    </location>
</feature>
<feature type="region of interest" description="Disordered" evidence="1">
    <location>
        <begin position="155"/>
        <end position="189"/>
    </location>
</feature>
<dbReference type="EMBL" id="DF839085">
    <property type="protein sequence ID" value="GAT43495.1"/>
    <property type="molecule type" value="Genomic_DNA"/>
</dbReference>
<proteinExistence type="predicted"/>
<sequence>NVRRCTRIRLRSLIPPPHTSKSKTRSHLTALASKKNRPRWADGYWDYRGSEEVTSEDKSLPANAEAVLQSEHPSFAGAAASNPPAVLPTLVARLQYPPKAAIRNHRVPSTIRFFVPAWRTSTQQRYIFGDHTSPAVSAGNDSGRPIRVSSLHQADWRADGDGDGDNEAASEGDEVPEGGDDNGENEDDDDLGLELEVDAMEMDEDEEQQRADLVQEERNRNKSASKTAQQAKYDAEQVEICPREPSLFRSTGPGKLRLPTSPAGAQTTSASVHRQKGRQKAMLLVAVDAVFVHAFGGT</sequence>
<reference evidence="2" key="1">
    <citation type="submission" date="2014-09" db="EMBL/GenBank/DDBJ databases">
        <title>Genome sequence of the luminous mushroom Mycena chlorophos for searching fungal bioluminescence genes.</title>
        <authorList>
            <person name="Tanaka Y."/>
            <person name="Kasuga D."/>
            <person name="Oba Y."/>
            <person name="Hase S."/>
            <person name="Sato K."/>
            <person name="Oba Y."/>
            <person name="Sakakibara Y."/>
        </authorList>
    </citation>
    <scope>NUCLEOTIDE SEQUENCE</scope>
</reference>
<feature type="compositionally biased region" description="Acidic residues" evidence="1">
    <location>
        <begin position="161"/>
        <end position="189"/>
    </location>
</feature>
<dbReference type="Proteomes" id="UP000815677">
    <property type="component" value="Unassembled WGS sequence"/>
</dbReference>
<feature type="non-terminal residue" evidence="2">
    <location>
        <position position="298"/>
    </location>
</feature>
<feature type="non-terminal residue" evidence="2">
    <location>
        <position position="1"/>
    </location>
</feature>
<feature type="compositionally biased region" description="Polar residues" evidence="1">
    <location>
        <begin position="263"/>
        <end position="272"/>
    </location>
</feature>
<evidence type="ECO:0000313" key="2">
    <source>
        <dbReference type="EMBL" id="GAT43495.1"/>
    </source>
</evidence>
<feature type="region of interest" description="Disordered" evidence="1">
    <location>
        <begin position="203"/>
        <end position="275"/>
    </location>
</feature>
<organism evidence="2 3">
    <name type="scientific">Mycena chlorophos</name>
    <name type="common">Agaric fungus</name>
    <name type="synonym">Agaricus chlorophos</name>
    <dbReference type="NCBI Taxonomy" id="658473"/>
    <lineage>
        <taxon>Eukaryota</taxon>
        <taxon>Fungi</taxon>
        <taxon>Dikarya</taxon>
        <taxon>Basidiomycota</taxon>
        <taxon>Agaricomycotina</taxon>
        <taxon>Agaricomycetes</taxon>
        <taxon>Agaricomycetidae</taxon>
        <taxon>Agaricales</taxon>
        <taxon>Marasmiineae</taxon>
        <taxon>Mycenaceae</taxon>
        <taxon>Mycena</taxon>
    </lineage>
</organism>
<evidence type="ECO:0000256" key="1">
    <source>
        <dbReference type="SAM" id="MobiDB-lite"/>
    </source>
</evidence>
<protein>
    <submittedName>
        <fullName evidence="2">Uncharacterized protein</fullName>
    </submittedName>
</protein>
<accession>A0ABQ0KXD1</accession>
<keyword evidence="3" id="KW-1185">Reference proteome</keyword>
<gene>
    <name evidence="2" type="ORF">MCHLO_01172</name>
</gene>
<evidence type="ECO:0000313" key="3">
    <source>
        <dbReference type="Proteomes" id="UP000815677"/>
    </source>
</evidence>
<name>A0ABQ0KXD1_MYCCL</name>